<accession>A0A1U9LK55</accession>
<evidence type="ECO:0000313" key="1">
    <source>
        <dbReference type="EMBL" id="AQT06719.1"/>
    </source>
</evidence>
<geneLocation type="plasmid" evidence="2">
    <name>pac1084_1</name>
</geneLocation>
<dbReference type="Proteomes" id="UP000189055">
    <property type="component" value="Plasmid pAC1084_1"/>
</dbReference>
<protein>
    <submittedName>
        <fullName evidence="1">Uncharacterized protein</fullName>
    </submittedName>
</protein>
<reference evidence="1 2" key="1">
    <citation type="submission" date="2016-03" db="EMBL/GenBank/DDBJ databases">
        <title>Acetic acid bacteria sequencing.</title>
        <authorList>
            <person name="Brandt J."/>
            <person name="Jakob F."/>
            <person name="Vogel R.F."/>
        </authorList>
    </citation>
    <scope>NUCLEOTIDE SEQUENCE [LARGE SCALE GENOMIC DNA]</scope>
    <source>
        <strain evidence="1 2">TMW2.1084</strain>
        <plasmid evidence="2">pac1084_1</plasmid>
    </source>
</reference>
<proteinExistence type="predicted"/>
<organism evidence="1 2">
    <name type="scientific">Acetobacter persici</name>
    <dbReference type="NCBI Taxonomy" id="1076596"/>
    <lineage>
        <taxon>Bacteria</taxon>
        <taxon>Pseudomonadati</taxon>
        <taxon>Pseudomonadota</taxon>
        <taxon>Alphaproteobacteria</taxon>
        <taxon>Acetobacterales</taxon>
        <taxon>Acetobacteraceae</taxon>
        <taxon>Acetobacter</taxon>
    </lineage>
</organism>
<name>A0A1U9LK55_9PROT</name>
<dbReference type="RefSeq" id="WP_077932345.1">
    <property type="nucleotide sequence ID" value="NZ_CP014688.1"/>
</dbReference>
<sequence length="144" mass="15845">MNLGYCLDIATSHATAQNDFDATGDSSLEERQTMQALAIENVENWFADNGEAIRRIQEDFSLPTPPQVDMEPGEEFDPGGLEWCLKTTLSLADGDIGPMTEDKDDLMALTGLRNIIANKMPKLMALPFSPKMPEQSRDPEAPSV</sequence>
<gene>
    <name evidence="1" type="ORF">A0U91_17095</name>
</gene>
<dbReference type="KEGG" id="aper:A0U91_17095"/>
<evidence type="ECO:0000313" key="2">
    <source>
        <dbReference type="Proteomes" id="UP000189055"/>
    </source>
</evidence>
<keyword evidence="1" id="KW-0614">Plasmid</keyword>
<dbReference type="EMBL" id="CP014688">
    <property type="protein sequence ID" value="AQT06719.1"/>
    <property type="molecule type" value="Genomic_DNA"/>
</dbReference>
<dbReference type="AlphaFoldDB" id="A0A1U9LK55"/>